<dbReference type="FunFam" id="3.40.50.720:FF:000084">
    <property type="entry name" value="Short-chain dehydrogenase reductase"/>
    <property type="match status" value="1"/>
</dbReference>
<dbReference type="InterPro" id="IPR020904">
    <property type="entry name" value="Sc_DH/Rdtase_CS"/>
</dbReference>
<dbReference type="SUPFAM" id="SSF51735">
    <property type="entry name" value="NAD(P)-binding Rossmann-fold domains"/>
    <property type="match status" value="1"/>
</dbReference>
<dbReference type="Gene3D" id="3.40.50.720">
    <property type="entry name" value="NAD(P)-binding Rossmann-like Domain"/>
    <property type="match status" value="1"/>
</dbReference>
<sequence>MMSDRLDGKVALITGAASGLGRAVAERFVAEGARVVIADIDEAGGNWLASALGPNAAFVHCDHTESAACDAAVAFAVAEFGKLDILHSNAGAPFTGPFREIEDETLERVININLFGALKMTRAALPALERQAAATPAGASLIYTSSLQGLKAKPNFSLYTVCKHALVGLVRSLSLELAPKNIRVNAVCPTITETPMLAHFLPGMADDPAEAMKRLRATVPLGRLPEPSDTASAVLYLASDEARMMTGVSLPVDGGQMAM</sequence>
<dbReference type="InterPro" id="IPR002347">
    <property type="entry name" value="SDR_fam"/>
</dbReference>
<dbReference type="PRINTS" id="PR00081">
    <property type="entry name" value="GDHRDH"/>
</dbReference>
<gene>
    <name evidence="3" type="primary">tsaC1_4</name>
    <name evidence="3" type="ORF">OCH7691_03299</name>
</gene>
<proteinExistence type="inferred from homology"/>
<dbReference type="AlphaFoldDB" id="A0A1Y5TUN2"/>
<dbReference type="InterPro" id="IPR036291">
    <property type="entry name" value="NAD(P)-bd_dom_sf"/>
</dbReference>
<organism evidence="3 4">
    <name type="scientific">Oceanibacterium hippocampi</name>
    <dbReference type="NCBI Taxonomy" id="745714"/>
    <lineage>
        <taxon>Bacteria</taxon>
        <taxon>Pseudomonadati</taxon>
        <taxon>Pseudomonadota</taxon>
        <taxon>Alphaproteobacteria</taxon>
        <taxon>Sneathiellales</taxon>
        <taxon>Sneathiellaceae</taxon>
        <taxon>Oceanibacterium</taxon>
    </lineage>
</organism>
<dbReference type="NCBIfam" id="NF005559">
    <property type="entry name" value="PRK07231.1"/>
    <property type="match status" value="1"/>
</dbReference>
<reference evidence="3 4" key="1">
    <citation type="submission" date="2017-03" db="EMBL/GenBank/DDBJ databases">
        <authorList>
            <person name="Afonso C.L."/>
            <person name="Miller P.J."/>
            <person name="Scott M.A."/>
            <person name="Spackman E."/>
            <person name="Goraichik I."/>
            <person name="Dimitrov K.M."/>
            <person name="Suarez D.L."/>
            <person name="Swayne D.E."/>
        </authorList>
    </citation>
    <scope>NUCLEOTIDE SEQUENCE [LARGE SCALE GENOMIC DNA]</scope>
    <source>
        <strain evidence="3 4">CECT 7691</strain>
    </source>
</reference>
<dbReference type="PANTHER" id="PTHR43180:SF66">
    <property type="entry name" value="SHORT-CHAIN DEHYDROGENASE_REDUCTASE FAMILY PROTEIN"/>
    <property type="match status" value="1"/>
</dbReference>
<comment type="similarity">
    <text evidence="1">Belongs to the short-chain dehydrogenases/reductases (SDR) family.</text>
</comment>
<evidence type="ECO:0000256" key="2">
    <source>
        <dbReference type="ARBA" id="ARBA00023002"/>
    </source>
</evidence>
<protein>
    <submittedName>
        <fullName evidence="3">4-formylbenzenesulfonate dehydrogenase TsaC1/TsaC2</fullName>
        <ecNumber evidence="3">1.2.1.62</ecNumber>
    </submittedName>
</protein>
<evidence type="ECO:0000313" key="3">
    <source>
        <dbReference type="EMBL" id="SLN70569.1"/>
    </source>
</evidence>
<name>A0A1Y5TUN2_9PROT</name>
<evidence type="ECO:0000313" key="4">
    <source>
        <dbReference type="Proteomes" id="UP000193200"/>
    </source>
</evidence>
<keyword evidence="2 3" id="KW-0560">Oxidoreductase</keyword>
<accession>A0A1Y5TUN2</accession>
<dbReference type="PANTHER" id="PTHR43180">
    <property type="entry name" value="3-OXOACYL-(ACYL-CARRIER-PROTEIN) REDUCTASE (AFU_ORTHOLOGUE AFUA_6G11210)"/>
    <property type="match status" value="1"/>
</dbReference>
<dbReference type="Proteomes" id="UP000193200">
    <property type="component" value="Unassembled WGS sequence"/>
</dbReference>
<dbReference type="GO" id="GO:0018482">
    <property type="term" value="F:4-formylbenzenesulfonate dehydrogenase activity"/>
    <property type="evidence" value="ECO:0007669"/>
    <property type="project" value="UniProtKB-EC"/>
</dbReference>
<keyword evidence="4" id="KW-1185">Reference proteome</keyword>
<dbReference type="EC" id="1.2.1.62" evidence="3"/>
<dbReference type="InParanoid" id="A0A1Y5TUN2"/>
<dbReference type="PROSITE" id="PS00061">
    <property type="entry name" value="ADH_SHORT"/>
    <property type="match status" value="1"/>
</dbReference>
<dbReference type="Pfam" id="PF13561">
    <property type="entry name" value="adh_short_C2"/>
    <property type="match status" value="1"/>
</dbReference>
<evidence type="ECO:0000256" key="1">
    <source>
        <dbReference type="ARBA" id="ARBA00006484"/>
    </source>
</evidence>
<dbReference type="EMBL" id="FWFR01000003">
    <property type="protein sequence ID" value="SLN70569.1"/>
    <property type="molecule type" value="Genomic_DNA"/>
</dbReference>